<accession>A0A9W8DX62</accession>
<reference evidence="10" key="1">
    <citation type="submission" date="2022-07" db="EMBL/GenBank/DDBJ databases">
        <title>Phylogenomic reconstructions and comparative analyses of Kickxellomycotina fungi.</title>
        <authorList>
            <person name="Reynolds N.K."/>
            <person name="Stajich J.E."/>
            <person name="Barry K."/>
            <person name="Grigoriev I.V."/>
            <person name="Crous P."/>
            <person name="Smith M.E."/>
        </authorList>
    </citation>
    <scope>NUCLEOTIDE SEQUENCE</scope>
    <source>
        <strain evidence="10">NBRC 100468</strain>
    </source>
</reference>
<evidence type="ECO:0000259" key="9">
    <source>
        <dbReference type="Pfam" id="PF00171"/>
    </source>
</evidence>
<gene>
    <name evidence="10" type="ORF">H4219_000346</name>
</gene>
<evidence type="ECO:0000256" key="1">
    <source>
        <dbReference type="ARBA" id="ARBA00005176"/>
    </source>
</evidence>
<dbReference type="Pfam" id="PF00171">
    <property type="entry name" value="Aldedh"/>
    <property type="match status" value="1"/>
</dbReference>
<evidence type="ECO:0000256" key="6">
    <source>
        <dbReference type="PROSITE-ProRule" id="PRU10007"/>
    </source>
</evidence>
<comment type="similarity">
    <text evidence="2 7">Belongs to the aldehyde dehydrogenase family.</text>
</comment>
<keyword evidence="3 7" id="KW-0560">Oxidoreductase</keyword>
<evidence type="ECO:0000256" key="4">
    <source>
        <dbReference type="ARBA" id="ARBA00050387"/>
    </source>
</evidence>
<dbReference type="InterPro" id="IPR016160">
    <property type="entry name" value="Ald_DH_CS_CYS"/>
</dbReference>
<dbReference type="InterPro" id="IPR016163">
    <property type="entry name" value="Ald_DH_C"/>
</dbReference>
<dbReference type="InterPro" id="IPR010102">
    <property type="entry name" value="Succ_semiAld_DH"/>
</dbReference>
<evidence type="ECO:0000256" key="5">
    <source>
        <dbReference type="ARBA" id="ARBA00052698"/>
    </source>
</evidence>
<dbReference type="Gene3D" id="3.40.605.10">
    <property type="entry name" value="Aldehyde Dehydrogenase, Chain A, domain 1"/>
    <property type="match status" value="1"/>
</dbReference>
<evidence type="ECO:0000256" key="2">
    <source>
        <dbReference type="ARBA" id="ARBA00009986"/>
    </source>
</evidence>
<dbReference type="FunFam" id="3.40.309.10:FF:000004">
    <property type="entry name" value="Succinate-semialdehyde dehydrogenase I"/>
    <property type="match status" value="1"/>
</dbReference>
<dbReference type="CDD" id="cd07103">
    <property type="entry name" value="ALDH_F5_SSADH_GabD"/>
    <property type="match status" value="1"/>
</dbReference>
<comment type="caution">
    <text evidence="10">The sequence shown here is derived from an EMBL/GenBank/DDBJ whole genome shotgun (WGS) entry which is preliminary data.</text>
</comment>
<dbReference type="Proteomes" id="UP001150538">
    <property type="component" value="Unassembled WGS sequence"/>
</dbReference>
<evidence type="ECO:0000256" key="7">
    <source>
        <dbReference type="RuleBase" id="RU003345"/>
    </source>
</evidence>
<dbReference type="InterPro" id="IPR050740">
    <property type="entry name" value="Aldehyde_DH_Superfamily"/>
</dbReference>
<dbReference type="GO" id="GO:0009450">
    <property type="term" value="P:gamma-aminobutyric acid catabolic process"/>
    <property type="evidence" value="ECO:0007669"/>
    <property type="project" value="InterPro"/>
</dbReference>
<dbReference type="SUPFAM" id="SSF53720">
    <property type="entry name" value="ALDH-like"/>
    <property type="match status" value="1"/>
</dbReference>
<dbReference type="PANTHER" id="PTHR43353:SF5">
    <property type="entry name" value="SUCCINATE-SEMIALDEHYDE DEHYDROGENASE, MITOCHONDRIAL"/>
    <property type="match status" value="1"/>
</dbReference>
<dbReference type="AlphaFoldDB" id="A0A9W8DX62"/>
<evidence type="ECO:0000256" key="3">
    <source>
        <dbReference type="ARBA" id="ARBA00023002"/>
    </source>
</evidence>
<dbReference type="NCBIfam" id="TIGR01780">
    <property type="entry name" value="SSADH"/>
    <property type="match status" value="1"/>
</dbReference>
<dbReference type="InterPro" id="IPR016161">
    <property type="entry name" value="Ald_DH/histidinol_DH"/>
</dbReference>
<keyword evidence="11" id="KW-1185">Reference proteome</keyword>
<dbReference type="GO" id="GO:0004030">
    <property type="term" value="F:aldehyde dehydrogenase [NAD(P)+] activity"/>
    <property type="evidence" value="ECO:0007669"/>
    <property type="project" value="UniProtKB-ARBA"/>
</dbReference>
<dbReference type="InterPro" id="IPR029510">
    <property type="entry name" value="Ald_DH_CS_GLU"/>
</dbReference>
<feature type="active site" evidence="6">
    <location>
        <position position="274"/>
    </location>
</feature>
<comment type="catalytic activity">
    <reaction evidence="4 8">
        <text>succinate semialdehyde + NADP(+) + H2O = succinate + NADPH + 2 H(+)</text>
        <dbReference type="Rhea" id="RHEA:13213"/>
        <dbReference type="ChEBI" id="CHEBI:15377"/>
        <dbReference type="ChEBI" id="CHEBI:15378"/>
        <dbReference type="ChEBI" id="CHEBI:30031"/>
        <dbReference type="ChEBI" id="CHEBI:57706"/>
        <dbReference type="ChEBI" id="CHEBI:57783"/>
        <dbReference type="ChEBI" id="CHEBI:58349"/>
        <dbReference type="EC" id="1.2.1.16"/>
    </reaction>
</comment>
<dbReference type="Gene3D" id="3.40.309.10">
    <property type="entry name" value="Aldehyde Dehydrogenase, Chain A, domain 2"/>
    <property type="match status" value="1"/>
</dbReference>
<protein>
    <recommendedName>
        <fullName evidence="8">Succinate-semialdehyde dehydrogenase</fullName>
        <ecNumber evidence="8">1.2.1.16</ecNumber>
    </recommendedName>
</protein>
<evidence type="ECO:0000313" key="10">
    <source>
        <dbReference type="EMBL" id="KAJ1921999.1"/>
    </source>
</evidence>
<dbReference type="GO" id="GO:0004777">
    <property type="term" value="F:succinate-semialdehyde dehydrogenase (NAD+) activity"/>
    <property type="evidence" value="ECO:0007669"/>
    <property type="project" value="UniProtKB-UniRule"/>
</dbReference>
<dbReference type="FunFam" id="3.40.605.10:FF:000005">
    <property type="entry name" value="Succinate-semialdehyde dehydrogenase I"/>
    <property type="match status" value="1"/>
</dbReference>
<dbReference type="InterPro" id="IPR015590">
    <property type="entry name" value="Aldehyde_DH_dom"/>
</dbReference>
<feature type="domain" description="Aldehyde dehydrogenase" evidence="9">
    <location>
        <begin position="36"/>
        <end position="499"/>
    </location>
</feature>
<organism evidence="10 11">
    <name type="scientific">Mycoemilia scoparia</name>
    <dbReference type="NCBI Taxonomy" id="417184"/>
    <lineage>
        <taxon>Eukaryota</taxon>
        <taxon>Fungi</taxon>
        <taxon>Fungi incertae sedis</taxon>
        <taxon>Zoopagomycota</taxon>
        <taxon>Kickxellomycotina</taxon>
        <taxon>Kickxellomycetes</taxon>
        <taxon>Kickxellales</taxon>
        <taxon>Kickxellaceae</taxon>
        <taxon>Mycoemilia</taxon>
    </lineage>
</organism>
<comment type="pathway">
    <text evidence="1 8">Amino-acid degradation; 4-aminobutanoate degradation.</text>
</comment>
<dbReference type="InterPro" id="IPR016162">
    <property type="entry name" value="Ald_DH_N"/>
</dbReference>
<dbReference type="EMBL" id="JANBPU010000002">
    <property type="protein sequence ID" value="KAJ1921999.1"/>
    <property type="molecule type" value="Genomic_DNA"/>
</dbReference>
<dbReference type="FunFam" id="3.40.605.10:FF:000026">
    <property type="entry name" value="Aldehyde dehydrogenase, putative"/>
    <property type="match status" value="1"/>
</dbReference>
<dbReference type="EC" id="1.2.1.16" evidence="8"/>
<sequence>MPQPFSSSSIPSTLSSLKKLNDASLFHHNACINGKWVESKSSQKFEVHDPATLARIGALPDMNSSDVQSAVSSAKRSFQEWSKFTARKREACLLKWYDLIRENKKDLGRIMTIECGKPTAEAEGEVEYGASFIKWFAEEGIRSYGDYIPAPGANTRHVFMKQPLGVVGIVTPWNFPIAMITRKVGAALAAGNSVVIKPASETPYSALAITELAHRAGIPPGVINVVTTHSNVEEVGTELCTNPDVAKISFTGSTGVGKKLMSLASGTMKRVSFELGGNAPFIVFDDAEIDKAVDGLMASKFRNAGQTCVCANRIYVHQSIHDEFVGKVADRVAQLKVGHGLVEGVNIGPLIYDRALTKVDNLVQDAINKGASVVTGGKSLKDSMVGHFYSPTILTNVKDDMLVAKEEIFGPVCPIFTFHDEQEIIQRANNTRVGLAGYFFSRDIGRIWRVAEGIDVGMVGVNTGAISSEIGPFGGVKESGLGREGSKYGLDEYLNIKWVTLAL</sequence>
<comment type="catalytic activity">
    <reaction evidence="5 8">
        <text>succinate semialdehyde + NAD(+) + H2O = succinate + NADH + 2 H(+)</text>
        <dbReference type="Rhea" id="RHEA:13217"/>
        <dbReference type="ChEBI" id="CHEBI:15377"/>
        <dbReference type="ChEBI" id="CHEBI:15378"/>
        <dbReference type="ChEBI" id="CHEBI:30031"/>
        <dbReference type="ChEBI" id="CHEBI:57540"/>
        <dbReference type="ChEBI" id="CHEBI:57706"/>
        <dbReference type="ChEBI" id="CHEBI:57945"/>
        <dbReference type="EC" id="1.2.1.16"/>
    </reaction>
</comment>
<dbReference type="PROSITE" id="PS00687">
    <property type="entry name" value="ALDEHYDE_DEHYDR_GLU"/>
    <property type="match status" value="1"/>
</dbReference>
<evidence type="ECO:0000256" key="8">
    <source>
        <dbReference type="RuleBase" id="RU365091"/>
    </source>
</evidence>
<proteinExistence type="inferred from homology"/>
<dbReference type="PROSITE" id="PS00070">
    <property type="entry name" value="ALDEHYDE_DEHYDR_CYS"/>
    <property type="match status" value="1"/>
</dbReference>
<dbReference type="OrthoDB" id="310895at2759"/>
<evidence type="ECO:0000313" key="11">
    <source>
        <dbReference type="Proteomes" id="UP001150538"/>
    </source>
</evidence>
<dbReference type="PANTHER" id="PTHR43353">
    <property type="entry name" value="SUCCINATE-SEMIALDEHYDE DEHYDROGENASE, MITOCHONDRIAL"/>
    <property type="match status" value="1"/>
</dbReference>
<name>A0A9W8DX62_9FUNG</name>